<feature type="transmembrane region" description="Helical" evidence="9">
    <location>
        <begin position="252"/>
        <end position="275"/>
    </location>
</feature>
<reference evidence="11" key="1">
    <citation type="submission" date="2023-06" db="EMBL/GenBank/DDBJ databases">
        <title>MT1 and MT2 Draft Genomes of Novel Species.</title>
        <authorList>
            <person name="Venkateswaran K."/>
        </authorList>
    </citation>
    <scope>NUCLEOTIDE SEQUENCE</scope>
    <source>
        <strain evidence="11">F6_8S_P_1B</strain>
    </source>
</reference>
<feature type="transmembrane region" description="Helical" evidence="9">
    <location>
        <begin position="349"/>
        <end position="370"/>
    </location>
</feature>
<dbReference type="PANTHER" id="PTHR43495">
    <property type="entry name" value="GABA PERMEASE"/>
    <property type="match status" value="1"/>
</dbReference>
<sequence>MHSSSSAPRLDDEHTGGYRKGLKRRHIQMMAVGGAIGTGLFLGAGGRLHSAGPSLLIAYAVCGVFAFLILRALGELVLHRPDSGSFVSYAREFFGERLAFVTGWVYWMYWAMIAIVDVTAVALYLAFFGRYVPFFAQVPQWVFALLALAVVLSLNLLSVTVFGELEFWFALIKVGALVAFLVVGTVLVVTGTPVAGRTPGFGMIADQGGMFPFGALPLVLVMQGVVFAYGAIELVGTAAGETPDPERTMPRAINTVILRIAVFYVGSVLLLSLLLPSSAYSAGESPFVTFFASIGVQGADTVMNLVVLTAALSSLNAGFYSTGRIARSLAERGAGPAFAARMNRSGVPYGGILVTAAVALVGVGLNVVVPDDAFEIGINLTSIGLLFTWGVIVACQLRLRRLSRAGVLPRPAFRMPGAPWTGYLTFGFLGFVALLLLLDWPTGTLTVAAAAVIIVPLLFIGWFAVRGRVAARAPAVRDDDPELERLAR</sequence>
<keyword evidence="4" id="KW-1003">Cell membrane</keyword>
<dbReference type="RefSeq" id="WP_301212667.1">
    <property type="nucleotide sequence ID" value="NZ_JAROCF010000001.1"/>
</dbReference>
<protein>
    <submittedName>
        <fullName evidence="11">Amino acid permease</fullName>
    </submittedName>
</protein>
<evidence type="ECO:0000259" key="10">
    <source>
        <dbReference type="Pfam" id="PF00324"/>
    </source>
</evidence>
<feature type="transmembrane region" description="Helical" evidence="9">
    <location>
        <begin position="107"/>
        <end position="129"/>
    </location>
</feature>
<proteinExistence type="inferred from homology"/>
<dbReference type="Proteomes" id="UP001174208">
    <property type="component" value="Unassembled WGS sequence"/>
</dbReference>
<dbReference type="PIRSF" id="PIRSF006060">
    <property type="entry name" value="AA_transporter"/>
    <property type="match status" value="1"/>
</dbReference>
<keyword evidence="6" id="KW-0029">Amino-acid transport</keyword>
<evidence type="ECO:0000256" key="3">
    <source>
        <dbReference type="ARBA" id="ARBA00022448"/>
    </source>
</evidence>
<keyword evidence="8 9" id="KW-0472">Membrane</keyword>
<feature type="transmembrane region" description="Helical" evidence="9">
    <location>
        <begin position="56"/>
        <end position="74"/>
    </location>
</feature>
<feature type="transmembrane region" description="Helical" evidence="9">
    <location>
        <begin position="141"/>
        <end position="161"/>
    </location>
</feature>
<evidence type="ECO:0000313" key="11">
    <source>
        <dbReference type="EMBL" id="MDN4614222.1"/>
    </source>
</evidence>
<organism evidence="11 12">
    <name type="scientific">Leifsonia williamsii</name>
    <dbReference type="NCBI Taxonomy" id="3035919"/>
    <lineage>
        <taxon>Bacteria</taxon>
        <taxon>Bacillati</taxon>
        <taxon>Actinomycetota</taxon>
        <taxon>Actinomycetes</taxon>
        <taxon>Micrococcales</taxon>
        <taxon>Microbacteriaceae</taxon>
        <taxon>Leifsonia</taxon>
    </lineage>
</organism>
<gene>
    <name evidence="11" type="ORF">P5G50_07120</name>
</gene>
<dbReference type="EMBL" id="JAROCF010000001">
    <property type="protein sequence ID" value="MDN4614222.1"/>
    <property type="molecule type" value="Genomic_DNA"/>
</dbReference>
<evidence type="ECO:0000256" key="9">
    <source>
        <dbReference type="SAM" id="Phobius"/>
    </source>
</evidence>
<accession>A0ABT8KCL6</accession>
<evidence type="ECO:0000256" key="5">
    <source>
        <dbReference type="ARBA" id="ARBA00022692"/>
    </source>
</evidence>
<name>A0ABT8KCL6_9MICO</name>
<feature type="domain" description="Amino acid permease/ SLC12A" evidence="10">
    <location>
        <begin position="26"/>
        <end position="466"/>
    </location>
</feature>
<evidence type="ECO:0000256" key="7">
    <source>
        <dbReference type="ARBA" id="ARBA00022989"/>
    </source>
</evidence>
<evidence type="ECO:0000256" key="1">
    <source>
        <dbReference type="ARBA" id="ARBA00004651"/>
    </source>
</evidence>
<feature type="transmembrane region" description="Helical" evidence="9">
    <location>
        <begin position="444"/>
        <end position="465"/>
    </location>
</feature>
<keyword evidence="5 9" id="KW-0812">Transmembrane</keyword>
<evidence type="ECO:0000313" key="12">
    <source>
        <dbReference type="Proteomes" id="UP001174208"/>
    </source>
</evidence>
<dbReference type="Pfam" id="PF00324">
    <property type="entry name" value="AA_permease"/>
    <property type="match status" value="1"/>
</dbReference>
<dbReference type="PANTHER" id="PTHR43495:SF1">
    <property type="entry name" value="L-ASPARAGINE PERMEASE"/>
    <property type="match status" value="1"/>
</dbReference>
<comment type="similarity">
    <text evidence="2">Belongs to the amino acid-polyamine-organocation (APC) superfamily. Amino acid transporter (AAT) (TC 2.A.3.1) family.</text>
</comment>
<dbReference type="Gene3D" id="1.20.1740.10">
    <property type="entry name" value="Amino acid/polyamine transporter I"/>
    <property type="match status" value="1"/>
</dbReference>
<keyword evidence="12" id="KW-1185">Reference proteome</keyword>
<feature type="transmembrane region" description="Helical" evidence="9">
    <location>
        <begin position="27"/>
        <end position="44"/>
    </location>
</feature>
<feature type="transmembrane region" description="Helical" evidence="9">
    <location>
        <begin position="167"/>
        <end position="189"/>
    </location>
</feature>
<comment type="subcellular location">
    <subcellularLocation>
        <location evidence="1">Cell membrane</location>
        <topology evidence="1">Multi-pass membrane protein</topology>
    </subcellularLocation>
</comment>
<dbReference type="PROSITE" id="PS00218">
    <property type="entry name" value="AMINO_ACID_PERMEASE_1"/>
    <property type="match status" value="1"/>
</dbReference>
<dbReference type="InterPro" id="IPR004840">
    <property type="entry name" value="Amino_acid_permease_CS"/>
</dbReference>
<evidence type="ECO:0000256" key="4">
    <source>
        <dbReference type="ARBA" id="ARBA00022475"/>
    </source>
</evidence>
<evidence type="ECO:0000256" key="8">
    <source>
        <dbReference type="ARBA" id="ARBA00023136"/>
    </source>
</evidence>
<keyword evidence="7 9" id="KW-1133">Transmembrane helix</keyword>
<feature type="transmembrane region" description="Helical" evidence="9">
    <location>
        <begin position="210"/>
        <end position="232"/>
    </location>
</feature>
<keyword evidence="3" id="KW-0813">Transport</keyword>
<feature type="transmembrane region" description="Helical" evidence="9">
    <location>
        <begin position="376"/>
        <end position="399"/>
    </location>
</feature>
<evidence type="ECO:0000256" key="2">
    <source>
        <dbReference type="ARBA" id="ARBA00008583"/>
    </source>
</evidence>
<evidence type="ECO:0000256" key="6">
    <source>
        <dbReference type="ARBA" id="ARBA00022970"/>
    </source>
</evidence>
<comment type="caution">
    <text evidence="11">The sequence shown here is derived from an EMBL/GenBank/DDBJ whole genome shotgun (WGS) entry which is preliminary data.</text>
</comment>
<feature type="transmembrane region" description="Helical" evidence="9">
    <location>
        <begin position="420"/>
        <end position="438"/>
    </location>
</feature>
<dbReference type="InterPro" id="IPR004841">
    <property type="entry name" value="AA-permease/SLC12A_dom"/>
</dbReference>